<dbReference type="Pfam" id="PF19578">
    <property type="entry name" value="DUF6090"/>
    <property type="match status" value="1"/>
</dbReference>
<sequence>MIKLFRTIRQNLLSEGKTGKYLKYAIGEIILVVIGILIALQINDWNENRINRKQEHQILLQLKSEYTENLNELDNKITMRNNTIDASYRIFSVKEGLNENVPVDSIALDLITINSTPTFDPVTGTTNEVLSSGKLYLLTNDMLKTLLTNWSGQVNRLTEYEQDLRNYSINHFYPYLTKNHNIKLLFNGLWWIDKFNFKNKDKRIAVTKIIEDDDIDDYILTITEQCGITNNEAVHVRNNIESILQLINADLDKK</sequence>
<evidence type="ECO:0000313" key="3">
    <source>
        <dbReference type="Proteomes" id="UP000198990"/>
    </source>
</evidence>
<keyword evidence="1" id="KW-0472">Membrane</keyword>
<proteinExistence type="predicted"/>
<dbReference type="STRING" id="228957.SAMN04488008_10250"/>
<protein>
    <submittedName>
        <fullName evidence="2">Uncharacterized protein</fullName>
    </submittedName>
</protein>
<dbReference type="EMBL" id="FNZN01000002">
    <property type="protein sequence ID" value="SEK73341.1"/>
    <property type="molecule type" value="Genomic_DNA"/>
</dbReference>
<organism evidence="2 3">
    <name type="scientific">Maribacter orientalis</name>
    <dbReference type="NCBI Taxonomy" id="228957"/>
    <lineage>
        <taxon>Bacteria</taxon>
        <taxon>Pseudomonadati</taxon>
        <taxon>Bacteroidota</taxon>
        <taxon>Flavobacteriia</taxon>
        <taxon>Flavobacteriales</taxon>
        <taxon>Flavobacteriaceae</taxon>
        <taxon>Maribacter</taxon>
    </lineage>
</organism>
<dbReference type="Proteomes" id="UP000198990">
    <property type="component" value="Unassembled WGS sequence"/>
</dbReference>
<gene>
    <name evidence="2" type="ORF">SAMN04488008_10250</name>
</gene>
<evidence type="ECO:0000256" key="1">
    <source>
        <dbReference type="SAM" id="Phobius"/>
    </source>
</evidence>
<dbReference type="RefSeq" id="WP_091620208.1">
    <property type="nucleotide sequence ID" value="NZ_FNZN01000002.1"/>
</dbReference>
<keyword evidence="1" id="KW-1133">Transmembrane helix</keyword>
<name>A0A1H7JFB3_9FLAO</name>
<keyword evidence="3" id="KW-1185">Reference proteome</keyword>
<dbReference type="AlphaFoldDB" id="A0A1H7JFB3"/>
<reference evidence="3" key="1">
    <citation type="submission" date="2016-10" db="EMBL/GenBank/DDBJ databases">
        <authorList>
            <person name="Varghese N."/>
            <person name="Submissions S."/>
        </authorList>
    </citation>
    <scope>NUCLEOTIDE SEQUENCE [LARGE SCALE GENOMIC DNA]</scope>
    <source>
        <strain evidence="3">DSM 16471</strain>
    </source>
</reference>
<feature type="transmembrane region" description="Helical" evidence="1">
    <location>
        <begin position="21"/>
        <end position="42"/>
    </location>
</feature>
<evidence type="ECO:0000313" key="2">
    <source>
        <dbReference type="EMBL" id="SEK73341.1"/>
    </source>
</evidence>
<dbReference type="OrthoDB" id="821805at2"/>
<keyword evidence="1" id="KW-0812">Transmembrane</keyword>
<dbReference type="InterPro" id="IPR045749">
    <property type="entry name" value="DUF6090"/>
</dbReference>
<accession>A0A1H7JFB3</accession>